<protein>
    <submittedName>
        <fullName evidence="1">Uncharacterized protein</fullName>
    </submittedName>
</protein>
<name>A0ACB7F0D4_NIBAL</name>
<evidence type="ECO:0000313" key="2">
    <source>
        <dbReference type="Proteomes" id="UP000805704"/>
    </source>
</evidence>
<evidence type="ECO:0000313" key="1">
    <source>
        <dbReference type="EMBL" id="KAG8007378.1"/>
    </source>
</evidence>
<gene>
    <name evidence="1" type="ORF">GBF38_012877</name>
</gene>
<reference evidence="1" key="1">
    <citation type="submission" date="2020-04" db="EMBL/GenBank/DDBJ databases">
        <title>A chromosome-scale assembly and high-density genetic map of the yellow drum (Nibea albiflora) genome.</title>
        <authorList>
            <person name="Xu D."/>
            <person name="Zhang W."/>
            <person name="Chen R."/>
            <person name="Tan P."/>
            <person name="Wang L."/>
            <person name="Song H."/>
            <person name="Tian L."/>
            <person name="Zhu Q."/>
            <person name="Wang B."/>
        </authorList>
    </citation>
    <scope>NUCLEOTIDE SEQUENCE</scope>
    <source>
        <strain evidence="1">ZJHYS-2018</strain>
    </source>
</reference>
<accession>A0ACB7F0D4</accession>
<comment type="caution">
    <text evidence="1">The sequence shown here is derived from an EMBL/GenBank/DDBJ whole genome shotgun (WGS) entry which is preliminary data.</text>
</comment>
<sequence length="99" mass="11003">MAGLRQALHARPRTSGEEASAKPNLINKCSSPVPQLSEMKMILCGSEQSDGDSTGRKREGQKKRERREREGDGVRPEGGTSSKARLLKGKAPLYRRERR</sequence>
<dbReference type="EMBL" id="CM024790">
    <property type="protein sequence ID" value="KAG8007378.1"/>
    <property type="molecule type" value="Genomic_DNA"/>
</dbReference>
<keyword evidence="2" id="KW-1185">Reference proteome</keyword>
<proteinExistence type="predicted"/>
<organism evidence="1 2">
    <name type="scientific">Nibea albiflora</name>
    <name type="common">Yellow drum</name>
    <name type="synonym">Corvina albiflora</name>
    <dbReference type="NCBI Taxonomy" id="240163"/>
    <lineage>
        <taxon>Eukaryota</taxon>
        <taxon>Metazoa</taxon>
        <taxon>Chordata</taxon>
        <taxon>Craniata</taxon>
        <taxon>Vertebrata</taxon>
        <taxon>Euteleostomi</taxon>
        <taxon>Actinopterygii</taxon>
        <taxon>Neopterygii</taxon>
        <taxon>Teleostei</taxon>
        <taxon>Neoteleostei</taxon>
        <taxon>Acanthomorphata</taxon>
        <taxon>Eupercaria</taxon>
        <taxon>Sciaenidae</taxon>
        <taxon>Nibea</taxon>
    </lineage>
</organism>
<dbReference type="Proteomes" id="UP000805704">
    <property type="component" value="Chromosome 2"/>
</dbReference>